<accession>A0A6N2RUF8</accession>
<feature type="transmembrane region" description="Helical" evidence="6">
    <location>
        <begin position="327"/>
        <end position="349"/>
    </location>
</feature>
<evidence type="ECO:0000313" key="8">
    <source>
        <dbReference type="EMBL" id="VYS84039.1"/>
    </source>
</evidence>
<feature type="transmembrane region" description="Helical" evidence="6">
    <location>
        <begin position="408"/>
        <end position="428"/>
    </location>
</feature>
<evidence type="ECO:0000256" key="2">
    <source>
        <dbReference type="ARBA" id="ARBA00022475"/>
    </source>
</evidence>
<dbReference type="Pfam" id="PF02687">
    <property type="entry name" value="FtsX"/>
    <property type="match status" value="1"/>
</dbReference>
<sequence>MSTILTAARAVLGSRDRATSILTVLAFALPHAILLSVTGGVLMFFSRTYDLPAGFEGMGGFYVLLACFAGLLMIVPTLSMGAAAARLGMSRRARDLAVLRLMGLGPAKTHLACLIETAVYAAIGVVCGTALYGALLPVWQLISFQGERIGVHEMWVGPLVLLAEAVLMIVLAAASSMLAMRKVAITPLGVTRRTEGAKVSALWLTLMLVLIIGWVIVAQFMMQLGSAIAFGLFLGFLGVIFALVNVVGAFSVSLLGNAMASLARTPQMLLAGRRIADDPKSVWRSFGAVALVAFIVGVLMPIFSSIVSSTGDMQDVERILVSDIRTGMLLTFGITMALGAISTAINQAIRVIDSVEQMKALEFMGSPRNFMDRARRIEILLPALLMIGGAISLGIVFMSPIMALSAGLAPMLILVGMTVLGIGLIMLASEATGPLRRKLLSDLHEGNN</sequence>
<organism evidence="8">
    <name type="scientific">Schaalia odontolytica</name>
    <dbReference type="NCBI Taxonomy" id="1660"/>
    <lineage>
        <taxon>Bacteria</taxon>
        <taxon>Bacillati</taxon>
        <taxon>Actinomycetota</taxon>
        <taxon>Actinomycetes</taxon>
        <taxon>Actinomycetales</taxon>
        <taxon>Actinomycetaceae</taxon>
        <taxon>Schaalia</taxon>
    </lineage>
</organism>
<keyword evidence="2" id="KW-1003">Cell membrane</keyword>
<feature type="transmembrane region" description="Helical" evidence="6">
    <location>
        <begin position="110"/>
        <end position="135"/>
    </location>
</feature>
<dbReference type="InterPro" id="IPR003838">
    <property type="entry name" value="ABC3_permease_C"/>
</dbReference>
<feature type="transmembrane region" description="Helical" evidence="6">
    <location>
        <begin position="21"/>
        <end position="45"/>
    </location>
</feature>
<evidence type="ECO:0000256" key="4">
    <source>
        <dbReference type="ARBA" id="ARBA00022989"/>
    </source>
</evidence>
<comment type="subcellular location">
    <subcellularLocation>
        <location evidence="1">Cell membrane</location>
        <topology evidence="1">Multi-pass membrane protein</topology>
    </subcellularLocation>
</comment>
<feature type="transmembrane region" description="Helical" evidence="6">
    <location>
        <begin position="227"/>
        <end position="260"/>
    </location>
</feature>
<feature type="transmembrane region" description="Helical" evidence="6">
    <location>
        <begin position="281"/>
        <end position="307"/>
    </location>
</feature>
<dbReference type="GO" id="GO:0005886">
    <property type="term" value="C:plasma membrane"/>
    <property type="evidence" value="ECO:0007669"/>
    <property type="project" value="UniProtKB-SubCell"/>
</dbReference>
<gene>
    <name evidence="8" type="ORF">AOLFYP35_00511</name>
</gene>
<feature type="transmembrane region" description="Helical" evidence="6">
    <location>
        <begin position="379"/>
        <end position="402"/>
    </location>
</feature>
<proteinExistence type="predicted"/>
<evidence type="ECO:0000256" key="3">
    <source>
        <dbReference type="ARBA" id="ARBA00022692"/>
    </source>
</evidence>
<protein>
    <recommendedName>
        <fullName evidence="7">ABC3 transporter permease C-terminal domain-containing protein</fullName>
    </recommendedName>
</protein>
<evidence type="ECO:0000259" key="7">
    <source>
        <dbReference type="Pfam" id="PF02687"/>
    </source>
</evidence>
<evidence type="ECO:0000256" key="5">
    <source>
        <dbReference type="ARBA" id="ARBA00023136"/>
    </source>
</evidence>
<keyword evidence="3 6" id="KW-0812">Transmembrane</keyword>
<dbReference type="AlphaFoldDB" id="A0A6N2RUF8"/>
<feature type="domain" description="ABC3 transporter permease C-terminal" evidence="7">
    <location>
        <begin position="68"/>
        <end position="183"/>
    </location>
</feature>
<evidence type="ECO:0000256" key="1">
    <source>
        <dbReference type="ARBA" id="ARBA00004651"/>
    </source>
</evidence>
<keyword evidence="5 6" id="KW-0472">Membrane</keyword>
<dbReference type="EMBL" id="CACRSM010000002">
    <property type="protein sequence ID" value="VYS84039.1"/>
    <property type="molecule type" value="Genomic_DNA"/>
</dbReference>
<feature type="transmembrane region" description="Helical" evidence="6">
    <location>
        <begin position="201"/>
        <end position="221"/>
    </location>
</feature>
<keyword evidence="4 6" id="KW-1133">Transmembrane helix</keyword>
<feature type="transmembrane region" description="Helical" evidence="6">
    <location>
        <begin position="61"/>
        <end position="89"/>
    </location>
</feature>
<evidence type="ECO:0000256" key="6">
    <source>
        <dbReference type="SAM" id="Phobius"/>
    </source>
</evidence>
<reference evidence="8" key="1">
    <citation type="submission" date="2019-11" db="EMBL/GenBank/DDBJ databases">
        <authorList>
            <person name="Feng L."/>
        </authorList>
    </citation>
    <scope>NUCLEOTIDE SEQUENCE</scope>
    <source>
        <strain evidence="8">AodontolyticusLFYP35</strain>
    </source>
</reference>
<name>A0A6N2RUF8_9ACTO</name>
<feature type="transmembrane region" description="Helical" evidence="6">
    <location>
        <begin position="155"/>
        <end position="180"/>
    </location>
</feature>